<keyword evidence="1" id="KW-0472">Membrane</keyword>
<dbReference type="OrthoDB" id="9809859at2"/>
<organism evidence="2 3">
    <name type="scientific">Chitinophaga cymbidii</name>
    <dbReference type="NCBI Taxonomy" id="1096750"/>
    <lineage>
        <taxon>Bacteria</taxon>
        <taxon>Pseudomonadati</taxon>
        <taxon>Bacteroidota</taxon>
        <taxon>Chitinophagia</taxon>
        <taxon>Chitinophagales</taxon>
        <taxon>Chitinophagaceae</taxon>
        <taxon>Chitinophaga</taxon>
    </lineage>
</organism>
<sequence length="195" mass="22680">MKKKLSKTARASIFIAIACIVTLWFVPMWRIDLAAPQYPEGIFMQIWINDVKGDVDIINGLNHYIGMKTIHKEDFREFVYLPIALAAFCLFGLVVFILNRRRYFYIWTGALLLMAALSMYDFWKWEYDYGHNLDPTAPIKVPGMAYQPPLIGYKKMLNFEALSQPDIGGWCFITAVTLLTCVSIYEWRRAKKMNL</sequence>
<feature type="transmembrane region" description="Helical" evidence="1">
    <location>
        <begin position="104"/>
        <end position="123"/>
    </location>
</feature>
<protein>
    <recommendedName>
        <fullName evidence="4">Copper chaperone NosL</fullName>
    </recommendedName>
</protein>
<keyword evidence="3" id="KW-1185">Reference proteome</keyword>
<name>A0A512RSR0_9BACT</name>
<feature type="transmembrane region" description="Helical" evidence="1">
    <location>
        <begin position="12"/>
        <end position="31"/>
    </location>
</feature>
<gene>
    <name evidence="2" type="ORF">CCY01nite_49930</name>
</gene>
<evidence type="ECO:0000313" key="3">
    <source>
        <dbReference type="Proteomes" id="UP000321436"/>
    </source>
</evidence>
<reference evidence="2 3" key="1">
    <citation type="submission" date="2019-07" db="EMBL/GenBank/DDBJ databases">
        <title>Whole genome shotgun sequence of Chitinophaga cymbidii NBRC 109752.</title>
        <authorList>
            <person name="Hosoyama A."/>
            <person name="Uohara A."/>
            <person name="Ohji S."/>
            <person name="Ichikawa N."/>
        </authorList>
    </citation>
    <scope>NUCLEOTIDE SEQUENCE [LARGE SCALE GENOMIC DNA]</scope>
    <source>
        <strain evidence="2 3">NBRC 109752</strain>
    </source>
</reference>
<keyword evidence="1" id="KW-0812">Transmembrane</keyword>
<evidence type="ECO:0000256" key="1">
    <source>
        <dbReference type="SAM" id="Phobius"/>
    </source>
</evidence>
<proteinExistence type="predicted"/>
<evidence type="ECO:0000313" key="2">
    <source>
        <dbReference type="EMBL" id="GEP98733.1"/>
    </source>
</evidence>
<keyword evidence="1" id="KW-1133">Transmembrane helix</keyword>
<feature type="transmembrane region" description="Helical" evidence="1">
    <location>
        <begin position="167"/>
        <end position="185"/>
    </location>
</feature>
<dbReference type="Proteomes" id="UP000321436">
    <property type="component" value="Unassembled WGS sequence"/>
</dbReference>
<accession>A0A512RSR0</accession>
<evidence type="ECO:0008006" key="4">
    <source>
        <dbReference type="Google" id="ProtNLM"/>
    </source>
</evidence>
<dbReference type="AlphaFoldDB" id="A0A512RSR0"/>
<feature type="transmembrane region" description="Helical" evidence="1">
    <location>
        <begin position="78"/>
        <end position="97"/>
    </location>
</feature>
<dbReference type="EMBL" id="BKAU01000007">
    <property type="protein sequence ID" value="GEP98733.1"/>
    <property type="molecule type" value="Genomic_DNA"/>
</dbReference>
<comment type="caution">
    <text evidence="2">The sequence shown here is derived from an EMBL/GenBank/DDBJ whole genome shotgun (WGS) entry which is preliminary data.</text>
</comment>
<dbReference type="RefSeq" id="WP_146867346.1">
    <property type="nucleotide sequence ID" value="NZ_BKAU01000007.1"/>
</dbReference>